<feature type="transmembrane region" description="Helical" evidence="6">
    <location>
        <begin position="109"/>
        <end position="136"/>
    </location>
</feature>
<dbReference type="Pfam" id="PF01061">
    <property type="entry name" value="ABC2_membrane"/>
    <property type="match status" value="1"/>
</dbReference>
<evidence type="ECO:0000256" key="4">
    <source>
        <dbReference type="ARBA" id="ARBA00023136"/>
    </source>
</evidence>
<keyword evidence="3 6" id="KW-1133">Transmembrane helix</keyword>
<keyword evidence="4 6" id="KW-0472">Membrane</keyword>
<comment type="caution">
    <text evidence="8">The sequence shown here is derived from an EMBL/GenBank/DDBJ whole genome shotgun (WGS) entry which is preliminary data.</text>
</comment>
<accession>A0ABT2JIV4</accession>
<evidence type="ECO:0000256" key="6">
    <source>
        <dbReference type="SAM" id="Phobius"/>
    </source>
</evidence>
<sequence>MTFAPAPGRAPTTTILRHQTALEVRLILRRGETLVLNVLVPLAALLGVGLTDVIRLPDGDRLGFVVPGVIGLAVMSTAFTGQAINTGYERGYGVLKRLGGSALTRSGVLVAKTSAVLVVIVLQVALLVGVGVALGWRPRVDHLALALVLLLLATALFSSYALLLAGTLPAQATAGAGTLVYLVLLVAGGVMFPVPGADGIGGALPLAALTEGLRATLTEGVPPGWVNWTGLFIVGVGGALAATRWFRWE</sequence>
<dbReference type="PANTHER" id="PTHR43229">
    <property type="entry name" value="NODULATION PROTEIN J"/>
    <property type="match status" value="1"/>
</dbReference>
<reference evidence="8 9" key="1">
    <citation type="submission" date="2021-02" db="EMBL/GenBank/DDBJ databases">
        <title>Actinophytocola xerophila sp. nov., isolated from soil of cotton cropping field.</title>
        <authorList>
            <person name="Huang R."/>
            <person name="Chen X."/>
            <person name="Ge X."/>
            <person name="Liu W."/>
        </authorList>
    </citation>
    <scope>NUCLEOTIDE SEQUENCE [LARGE SCALE GENOMIC DNA]</scope>
    <source>
        <strain evidence="8 9">S1-96</strain>
    </source>
</reference>
<comment type="subcellular location">
    <subcellularLocation>
        <location evidence="1">Membrane</location>
        <topology evidence="1">Multi-pass membrane protein</topology>
    </subcellularLocation>
</comment>
<dbReference type="Proteomes" id="UP001156441">
    <property type="component" value="Unassembled WGS sequence"/>
</dbReference>
<gene>
    <name evidence="8" type="ORF">JT362_28995</name>
</gene>
<evidence type="ECO:0000256" key="1">
    <source>
        <dbReference type="ARBA" id="ARBA00004141"/>
    </source>
</evidence>
<feature type="transmembrane region" description="Helical" evidence="6">
    <location>
        <begin position="34"/>
        <end position="56"/>
    </location>
</feature>
<dbReference type="RefSeq" id="WP_260195055.1">
    <property type="nucleotide sequence ID" value="NZ_JAFFZE010000023.1"/>
</dbReference>
<organism evidence="8 9">
    <name type="scientific">Actinophytocola gossypii</name>
    <dbReference type="NCBI Taxonomy" id="2812003"/>
    <lineage>
        <taxon>Bacteria</taxon>
        <taxon>Bacillati</taxon>
        <taxon>Actinomycetota</taxon>
        <taxon>Actinomycetes</taxon>
        <taxon>Pseudonocardiales</taxon>
        <taxon>Pseudonocardiaceae</taxon>
    </lineage>
</organism>
<keyword evidence="5" id="KW-0046">Antibiotic resistance</keyword>
<evidence type="ECO:0000256" key="2">
    <source>
        <dbReference type="ARBA" id="ARBA00022692"/>
    </source>
</evidence>
<evidence type="ECO:0000259" key="7">
    <source>
        <dbReference type="Pfam" id="PF01061"/>
    </source>
</evidence>
<feature type="transmembrane region" description="Helical" evidence="6">
    <location>
        <begin position="225"/>
        <end position="246"/>
    </location>
</feature>
<feature type="domain" description="ABC-2 type transporter transmembrane" evidence="7">
    <location>
        <begin position="24"/>
        <end position="215"/>
    </location>
</feature>
<dbReference type="PANTHER" id="PTHR43229:SF2">
    <property type="entry name" value="NODULATION PROTEIN J"/>
    <property type="match status" value="1"/>
</dbReference>
<evidence type="ECO:0000256" key="3">
    <source>
        <dbReference type="ARBA" id="ARBA00022989"/>
    </source>
</evidence>
<name>A0ABT2JIV4_9PSEU</name>
<dbReference type="InterPro" id="IPR013525">
    <property type="entry name" value="ABC2_TM"/>
</dbReference>
<dbReference type="PIRSF" id="PIRSF006648">
    <property type="entry name" value="DrrB"/>
    <property type="match status" value="1"/>
</dbReference>
<protein>
    <submittedName>
        <fullName evidence="8">ABC transporter permease</fullName>
    </submittedName>
</protein>
<evidence type="ECO:0000313" key="9">
    <source>
        <dbReference type="Proteomes" id="UP001156441"/>
    </source>
</evidence>
<feature type="transmembrane region" description="Helical" evidence="6">
    <location>
        <begin position="62"/>
        <end position="88"/>
    </location>
</feature>
<keyword evidence="9" id="KW-1185">Reference proteome</keyword>
<proteinExistence type="predicted"/>
<dbReference type="InterPro" id="IPR051784">
    <property type="entry name" value="Nod_factor_ABC_transporter"/>
</dbReference>
<evidence type="ECO:0000256" key="5">
    <source>
        <dbReference type="ARBA" id="ARBA00023251"/>
    </source>
</evidence>
<dbReference type="EMBL" id="JAFFZE010000023">
    <property type="protein sequence ID" value="MCT2587169.1"/>
    <property type="molecule type" value="Genomic_DNA"/>
</dbReference>
<keyword evidence="2 6" id="KW-0812">Transmembrane</keyword>
<feature type="transmembrane region" description="Helical" evidence="6">
    <location>
        <begin position="172"/>
        <end position="192"/>
    </location>
</feature>
<evidence type="ECO:0000313" key="8">
    <source>
        <dbReference type="EMBL" id="MCT2587169.1"/>
    </source>
</evidence>
<dbReference type="InterPro" id="IPR000412">
    <property type="entry name" value="ABC_2_transport"/>
</dbReference>
<feature type="transmembrane region" description="Helical" evidence="6">
    <location>
        <begin position="142"/>
        <end position="165"/>
    </location>
</feature>